<name>A0A7H8MHV9_STRMI</name>
<organism evidence="2 3">
    <name type="scientific">Streptomyces microflavus</name>
    <name type="common">Streptomyces lipmanii</name>
    <dbReference type="NCBI Taxonomy" id="1919"/>
    <lineage>
        <taxon>Bacteria</taxon>
        <taxon>Bacillati</taxon>
        <taxon>Actinomycetota</taxon>
        <taxon>Actinomycetes</taxon>
        <taxon>Kitasatosporales</taxon>
        <taxon>Streptomycetaceae</taxon>
        <taxon>Streptomyces</taxon>
    </lineage>
</organism>
<dbReference type="RefSeq" id="WP_176143203.1">
    <property type="nucleotide sequence ID" value="NZ_CP054926.1"/>
</dbReference>
<keyword evidence="1" id="KW-0472">Membrane</keyword>
<evidence type="ECO:0000313" key="3">
    <source>
        <dbReference type="Proteomes" id="UP000509345"/>
    </source>
</evidence>
<evidence type="ECO:0000313" key="2">
    <source>
        <dbReference type="EMBL" id="QKW41733.1"/>
    </source>
</evidence>
<protein>
    <submittedName>
        <fullName evidence="2">Uncharacterized protein</fullName>
    </submittedName>
</protein>
<feature type="transmembrane region" description="Helical" evidence="1">
    <location>
        <begin position="6"/>
        <end position="27"/>
    </location>
</feature>
<proteinExistence type="predicted"/>
<dbReference type="Proteomes" id="UP000509345">
    <property type="component" value="Chromosome"/>
</dbReference>
<gene>
    <name evidence="2" type="ORF">HUT09_03720</name>
</gene>
<reference evidence="2 3" key="1">
    <citation type="submission" date="2020-06" db="EMBL/GenBank/DDBJ databases">
        <title>Genome mining for natural products.</title>
        <authorList>
            <person name="Zhang B."/>
            <person name="Shi J."/>
            <person name="Ge H."/>
        </authorList>
    </citation>
    <scope>NUCLEOTIDE SEQUENCE [LARGE SCALE GENOMIC DNA]</scope>
    <source>
        <strain evidence="2 3">NA06532</strain>
    </source>
</reference>
<dbReference type="EMBL" id="CP054926">
    <property type="protein sequence ID" value="QKW41733.1"/>
    <property type="molecule type" value="Genomic_DNA"/>
</dbReference>
<accession>A0A7H8MHV9</accession>
<sequence length="177" mass="19152">MDSGWMAVWPVGAFFLGGLATQVTGWLNHRRQRAERAADEASVIQGRREEFELAHLVEFNGLLREAADRLFDLAGVVQRYRRAEVADALTAEHSAELHAASAALTVVRAAVSAQLGFILHDRVRMAAQMASASIAMTSSSVLDGENTEFEEVTAMTAAAYTALSARVRDIYAGRASV</sequence>
<evidence type="ECO:0000256" key="1">
    <source>
        <dbReference type="SAM" id="Phobius"/>
    </source>
</evidence>
<keyword evidence="1" id="KW-1133">Transmembrane helix</keyword>
<keyword evidence="1" id="KW-0812">Transmembrane</keyword>
<dbReference type="AlphaFoldDB" id="A0A7H8MHV9"/>
<dbReference type="GeneID" id="87630300"/>